<evidence type="ECO:0000313" key="2">
    <source>
        <dbReference type="EMBL" id="KAK7512692.1"/>
    </source>
</evidence>
<evidence type="ECO:0000256" key="1">
    <source>
        <dbReference type="SAM" id="MobiDB-lite"/>
    </source>
</evidence>
<comment type="caution">
    <text evidence="2">The sequence shown here is derived from an EMBL/GenBank/DDBJ whole genome shotgun (WGS) entry which is preliminary data.</text>
</comment>
<feature type="region of interest" description="Disordered" evidence="1">
    <location>
        <begin position="17"/>
        <end position="72"/>
    </location>
</feature>
<feature type="compositionally biased region" description="Basic and acidic residues" evidence="1">
    <location>
        <begin position="46"/>
        <end position="56"/>
    </location>
</feature>
<dbReference type="Proteomes" id="UP001363622">
    <property type="component" value="Unassembled WGS sequence"/>
</dbReference>
<reference evidence="2 3" key="1">
    <citation type="submission" date="2024-04" db="EMBL/GenBank/DDBJ databases">
        <title>Phyllosticta paracitricarpa is synonymous to the EU quarantine fungus P. citricarpa based on phylogenomic analyses.</title>
        <authorList>
            <consortium name="Lawrence Berkeley National Laboratory"/>
            <person name="Van Ingen-Buijs V.A."/>
            <person name="Van Westerhoven A.C."/>
            <person name="Haridas S."/>
            <person name="Skiadas P."/>
            <person name="Martin F."/>
            <person name="Groenewald J.Z."/>
            <person name="Crous P.W."/>
            <person name="Seidl M.F."/>
        </authorList>
    </citation>
    <scope>NUCLEOTIDE SEQUENCE [LARGE SCALE GENOMIC DNA]</scope>
    <source>
        <strain evidence="2 3">CBS 123371</strain>
    </source>
</reference>
<feature type="region of interest" description="Disordered" evidence="1">
    <location>
        <begin position="266"/>
        <end position="286"/>
    </location>
</feature>
<name>A0ABR1KD40_9PEZI</name>
<gene>
    <name evidence="2" type="ORF">IWZ03DRAFT_383812</name>
</gene>
<dbReference type="EMBL" id="JBBPHU010000010">
    <property type="protein sequence ID" value="KAK7512692.1"/>
    <property type="molecule type" value="Genomic_DNA"/>
</dbReference>
<accession>A0ABR1KD40</accession>
<protein>
    <submittedName>
        <fullName evidence="2">Uncharacterized protein</fullName>
    </submittedName>
</protein>
<sequence length="286" mass="29556">MASLPPNERKHLVVLAPEAYLPPSPSDELSHGGNNDDSDSPSVYDGSDRSTVDGRTRKWHHRSSNNKLPPHQLAERAAAAGLRALIDALTELCETDAVGPGISIGCVGWGEEGLAALEKNGDNVDDEDALLANVVDRRCVRGVMRLLCGTERSATDATAAATAMGDVDASGLPLSRDAAGVFLNPLTTNLNPLNPNTTDILITQDPTHLASPTLLSASSITDVEADADDEASGDFDATVDYDEADSSSTTSTDLILAARSVAPSALDRPVPAAATAGGRGSKPAPA</sequence>
<organism evidence="2 3">
    <name type="scientific">Phyllosticta citriasiana</name>
    <dbReference type="NCBI Taxonomy" id="595635"/>
    <lineage>
        <taxon>Eukaryota</taxon>
        <taxon>Fungi</taxon>
        <taxon>Dikarya</taxon>
        <taxon>Ascomycota</taxon>
        <taxon>Pezizomycotina</taxon>
        <taxon>Dothideomycetes</taxon>
        <taxon>Dothideomycetes incertae sedis</taxon>
        <taxon>Botryosphaeriales</taxon>
        <taxon>Phyllostictaceae</taxon>
        <taxon>Phyllosticta</taxon>
    </lineage>
</organism>
<keyword evidence="3" id="KW-1185">Reference proteome</keyword>
<evidence type="ECO:0000313" key="3">
    <source>
        <dbReference type="Proteomes" id="UP001363622"/>
    </source>
</evidence>
<feature type="non-terminal residue" evidence="2">
    <location>
        <position position="286"/>
    </location>
</feature>
<proteinExistence type="predicted"/>